<evidence type="ECO:0000259" key="2">
    <source>
        <dbReference type="Pfam" id="PF13439"/>
    </source>
</evidence>
<proteinExistence type="predicted"/>
<accession>A0ABT7R0C8</accession>
<gene>
    <name evidence="3" type="ORF">PGH07_10210</name>
</gene>
<comment type="caution">
    <text evidence="3">The sequence shown here is derived from an EMBL/GenBank/DDBJ whole genome shotgun (WGS) entry which is preliminary data.</text>
</comment>
<organism evidence="3 4">
    <name type="scientific">Sulfurovum zhangzhouensis</name>
    <dbReference type="NCBI Taxonomy" id="3019067"/>
    <lineage>
        <taxon>Bacteria</taxon>
        <taxon>Pseudomonadati</taxon>
        <taxon>Campylobacterota</taxon>
        <taxon>Epsilonproteobacteria</taxon>
        <taxon>Campylobacterales</taxon>
        <taxon>Sulfurovaceae</taxon>
        <taxon>Sulfurovum</taxon>
    </lineage>
</organism>
<protein>
    <submittedName>
        <fullName evidence="3">Glycosyltransferase family 4 protein</fullName>
    </submittedName>
</protein>
<feature type="domain" description="Glycosyltransferase subfamily 4-like N-terminal" evidence="2">
    <location>
        <begin position="17"/>
        <end position="179"/>
    </location>
</feature>
<dbReference type="Pfam" id="PF00534">
    <property type="entry name" value="Glycos_transf_1"/>
    <property type="match status" value="1"/>
</dbReference>
<evidence type="ECO:0000313" key="4">
    <source>
        <dbReference type="Proteomes" id="UP001169069"/>
    </source>
</evidence>
<feature type="domain" description="Glycosyl transferase family 1" evidence="1">
    <location>
        <begin position="190"/>
        <end position="359"/>
    </location>
</feature>
<dbReference type="SUPFAM" id="SSF53756">
    <property type="entry name" value="UDP-Glycosyltransferase/glycogen phosphorylase"/>
    <property type="match status" value="1"/>
</dbReference>
<dbReference type="PANTHER" id="PTHR45947:SF3">
    <property type="entry name" value="SULFOQUINOVOSYL TRANSFERASE SQD2"/>
    <property type="match status" value="1"/>
</dbReference>
<name>A0ABT7R0C8_9BACT</name>
<dbReference type="InterPro" id="IPR028098">
    <property type="entry name" value="Glyco_trans_4-like_N"/>
</dbReference>
<dbReference type="Proteomes" id="UP001169069">
    <property type="component" value="Unassembled WGS sequence"/>
</dbReference>
<dbReference type="InterPro" id="IPR050194">
    <property type="entry name" value="Glycosyltransferase_grp1"/>
</dbReference>
<dbReference type="CDD" id="cd03801">
    <property type="entry name" value="GT4_PimA-like"/>
    <property type="match status" value="1"/>
</dbReference>
<reference evidence="3" key="1">
    <citation type="submission" date="2023-01" db="EMBL/GenBank/DDBJ databases">
        <title>Sulfurovum sp. zt1-1 genome assembly.</title>
        <authorList>
            <person name="Wang J."/>
        </authorList>
    </citation>
    <scope>NUCLEOTIDE SEQUENCE</scope>
    <source>
        <strain evidence="3">Zt1-1</strain>
    </source>
</reference>
<dbReference type="EMBL" id="JAQIBD010000004">
    <property type="protein sequence ID" value="MDM5272549.1"/>
    <property type="molecule type" value="Genomic_DNA"/>
</dbReference>
<sequence length="385" mass="45387">MNKKIKIAYLDQSKIFSGAENSLKDLITHLDNDRFVAVIIFPYPQEHHKRYERICELKYLNNSTKWWMGSDRWKKPIRGTDLIKRIITGFQLAFWSKKNNIDIVHVNLCEPKSFWWGFWLKKFKIKSILHIRSEEKKRLPNENTQKQYDCILTVSKYVKKRVQEKYKHKHINAIYDSVDFTLNENLLTKNELYEKLNINIDKKLISSVGMLQQIKNHEMAIKAFHQLNQEFDNYILLIAGGGLDSELIRLKKIVNALDLKDNVIFTEKQIDFVNSVYKHSEFIFSLTLPGEAFGRVPFEALKFYTPTIVPSEGAALELFEDMKNGFVASPKSLDEVLEKARFILNNKEKTLEIINNAYKKFSKLLDPKIYVEHISEYYYELSKIK</sequence>
<dbReference type="PANTHER" id="PTHR45947">
    <property type="entry name" value="SULFOQUINOVOSYL TRANSFERASE SQD2"/>
    <property type="match status" value="1"/>
</dbReference>
<keyword evidence="4" id="KW-1185">Reference proteome</keyword>
<dbReference type="RefSeq" id="WP_289414369.1">
    <property type="nucleotide sequence ID" value="NZ_JAQIBD010000004.1"/>
</dbReference>
<dbReference type="Gene3D" id="3.40.50.2000">
    <property type="entry name" value="Glycogen Phosphorylase B"/>
    <property type="match status" value="2"/>
</dbReference>
<dbReference type="InterPro" id="IPR001296">
    <property type="entry name" value="Glyco_trans_1"/>
</dbReference>
<dbReference type="Pfam" id="PF13439">
    <property type="entry name" value="Glyco_transf_4"/>
    <property type="match status" value="1"/>
</dbReference>
<evidence type="ECO:0000313" key="3">
    <source>
        <dbReference type="EMBL" id="MDM5272549.1"/>
    </source>
</evidence>
<evidence type="ECO:0000259" key="1">
    <source>
        <dbReference type="Pfam" id="PF00534"/>
    </source>
</evidence>